<evidence type="ECO:0000259" key="1">
    <source>
        <dbReference type="Pfam" id="PF03457"/>
    </source>
</evidence>
<name>A0A024TZK6_9STRA</name>
<dbReference type="eggNOG" id="ENOG502S8XU">
    <property type="taxonomic scope" value="Eukaryota"/>
</dbReference>
<dbReference type="GeneID" id="20085311"/>
<dbReference type="AlphaFoldDB" id="A0A024TZK6"/>
<proteinExistence type="predicted"/>
<feature type="domain" description="Helicase-associated" evidence="1">
    <location>
        <begin position="258"/>
        <end position="327"/>
    </location>
</feature>
<feature type="domain" description="Helicase-associated" evidence="1">
    <location>
        <begin position="104"/>
        <end position="176"/>
    </location>
</feature>
<dbReference type="RefSeq" id="XP_008872166.1">
    <property type="nucleotide sequence ID" value="XM_008873944.1"/>
</dbReference>
<dbReference type="InterPro" id="IPR005114">
    <property type="entry name" value="Helicase_assoc"/>
</dbReference>
<gene>
    <name evidence="2" type="ORF">H310_08261</name>
</gene>
<dbReference type="PANTHER" id="PTHR37066">
    <property type="entry name" value="HELICASE-ASSOCIATED"/>
    <property type="match status" value="1"/>
</dbReference>
<dbReference type="EMBL" id="KI913967">
    <property type="protein sequence ID" value="ETV99610.1"/>
    <property type="molecule type" value="Genomic_DNA"/>
</dbReference>
<dbReference type="PANTHER" id="PTHR37066:SF1">
    <property type="entry name" value="LNS2_PITP DOMAIN-CONTAINING PROTEIN"/>
    <property type="match status" value="1"/>
</dbReference>
<organism evidence="2">
    <name type="scientific">Aphanomyces invadans</name>
    <dbReference type="NCBI Taxonomy" id="157072"/>
    <lineage>
        <taxon>Eukaryota</taxon>
        <taxon>Sar</taxon>
        <taxon>Stramenopiles</taxon>
        <taxon>Oomycota</taxon>
        <taxon>Saprolegniomycetes</taxon>
        <taxon>Saprolegniales</taxon>
        <taxon>Verrucalvaceae</taxon>
        <taxon>Aphanomyces</taxon>
    </lineage>
</organism>
<dbReference type="Pfam" id="PF03457">
    <property type="entry name" value="HA"/>
    <property type="match status" value="3"/>
</dbReference>
<dbReference type="VEuPathDB" id="FungiDB:H310_08261"/>
<evidence type="ECO:0000313" key="2">
    <source>
        <dbReference type="EMBL" id="ETV99610.1"/>
    </source>
</evidence>
<dbReference type="STRING" id="157072.A0A024TZK6"/>
<protein>
    <recommendedName>
        <fullName evidence="1">Helicase-associated domain-containing protein</fullName>
    </recommendedName>
</protein>
<reference evidence="2" key="1">
    <citation type="submission" date="2013-12" db="EMBL/GenBank/DDBJ databases">
        <title>The Genome Sequence of Aphanomyces invadans NJM9701.</title>
        <authorList>
            <consortium name="The Broad Institute Genomics Platform"/>
            <person name="Russ C."/>
            <person name="Tyler B."/>
            <person name="van West P."/>
            <person name="Dieguez-Uribeondo J."/>
            <person name="Young S.K."/>
            <person name="Zeng Q."/>
            <person name="Gargeya S."/>
            <person name="Fitzgerald M."/>
            <person name="Abouelleil A."/>
            <person name="Alvarado L."/>
            <person name="Chapman S.B."/>
            <person name="Gainer-Dewar J."/>
            <person name="Goldberg J."/>
            <person name="Griggs A."/>
            <person name="Gujja S."/>
            <person name="Hansen M."/>
            <person name="Howarth C."/>
            <person name="Imamovic A."/>
            <person name="Ireland A."/>
            <person name="Larimer J."/>
            <person name="McCowan C."/>
            <person name="Murphy C."/>
            <person name="Pearson M."/>
            <person name="Poon T.W."/>
            <person name="Priest M."/>
            <person name="Roberts A."/>
            <person name="Saif S."/>
            <person name="Shea T."/>
            <person name="Sykes S."/>
            <person name="Wortman J."/>
            <person name="Nusbaum C."/>
            <person name="Birren B."/>
        </authorList>
    </citation>
    <scope>NUCLEOTIDE SEQUENCE [LARGE SCALE GENOMIC DNA]</scope>
    <source>
        <strain evidence="2">NJM9701</strain>
    </source>
</reference>
<accession>A0A024TZK6</accession>
<sequence>MATLVLKAPQLRACFTRAFAASSMPLSLQKIVVKLATDAYDPAVSKYTTLPAQLTVPSLPDFPASLHGSWVNVSALRELYRKNKVDREIVEALDKVGFIWDMRQHKWTLVIEALNTYLKLNGHVIVPRRFVIPQNDERWPQDTWNWKLGRIVDNIRLRLKKDLHADRVAALDQLGFVWSVHEYEWQQNMELLTTFHRLYGHVNIPNTFVVPCDSNEWPAFGGGMRLGLWVQNLRMRKSTLSESRLVELQSVDFVWDAHDESWQINMRALKWFKFLKGHVNVPKRFVTTEEWPIELRDVHLGAFLHNSRHRKGYLDSDRRVNLNSLGVHVKKAET</sequence>
<dbReference type="OrthoDB" id="76658at2759"/>
<dbReference type="Gene3D" id="6.10.140.530">
    <property type="match status" value="1"/>
</dbReference>
<feature type="domain" description="Helicase-associated" evidence="1">
    <location>
        <begin position="181"/>
        <end position="253"/>
    </location>
</feature>